<feature type="transmembrane region" description="Helical" evidence="6">
    <location>
        <begin position="114"/>
        <end position="137"/>
    </location>
</feature>
<sequence>MGDDRSRPAKAGPVRPGNVGQADPTADPVTDPALPRMGVGDPADEPTVPVPTEPAPRPGGGVATAKPDRTRVGGLWIGLILSALVLLFLLIFILQNLDPIRISFLGASGSLPTGVALLLAAIAGVLLVAIPGTGRIVQLRRTTRRAGSGRVR</sequence>
<reference evidence="9" key="1">
    <citation type="journal article" date="2019" name="Int. J. Syst. Evol. Microbiol.">
        <title>The Global Catalogue of Microorganisms (GCM) 10K type strain sequencing project: providing services to taxonomists for standard genome sequencing and annotation.</title>
        <authorList>
            <consortium name="The Broad Institute Genomics Platform"/>
            <consortium name="The Broad Institute Genome Sequencing Center for Infectious Disease"/>
            <person name="Wu L."/>
            <person name="Ma J."/>
        </authorList>
    </citation>
    <scope>NUCLEOTIDE SEQUENCE [LARGE SCALE GENOMIC DNA]</scope>
    <source>
        <strain evidence="9">CCM 8391</strain>
    </source>
</reference>
<feature type="domain" description="Lipopolysaccharide assembly protein A" evidence="7">
    <location>
        <begin position="95"/>
        <end position="146"/>
    </location>
</feature>
<dbReference type="Proteomes" id="UP001596302">
    <property type="component" value="Unassembled WGS sequence"/>
</dbReference>
<feature type="region of interest" description="Disordered" evidence="5">
    <location>
        <begin position="1"/>
        <end position="67"/>
    </location>
</feature>
<dbReference type="EMBL" id="JBHSQW010000007">
    <property type="protein sequence ID" value="MFC5993130.1"/>
    <property type="molecule type" value="Genomic_DNA"/>
</dbReference>
<name>A0ABW1IY87_9PSEU</name>
<gene>
    <name evidence="8" type="ORF">ACFQE5_02770</name>
</gene>
<dbReference type="InterPro" id="IPR010445">
    <property type="entry name" value="LapA_dom"/>
</dbReference>
<dbReference type="Pfam" id="PF06305">
    <property type="entry name" value="LapA_dom"/>
    <property type="match status" value="1"/>
</dbReference>
<comment type="caution">
    <text evidence="8">The sequence shown here is derived from an EMBL/GenBank/DDBJ whole genome shotgun (WGS) entry which is preliminary data.</text>
</comment>
<evidence type="ECO:0000313" key="9">
    <source>
        <dbReference type="Proteomes" id="UP001596302"/>
    </source>
</evidence>
<dbReference type="RefSeq" id="WP_379582396.1">
    <property type="nucleotide sequence ID" value="NZ_JBHSQW010000007.1"/>
</dbReference>
<accession>A0ABW1IY87</accession>
<evidence type="ECO:0000256" key="6">
    <source>
        <dbReference type="SAM" id="Phobius"/>
    </source>
</evidence>
<keyword evidence="2 6" id="KW-0812">Transmembrane</keyword>
<feature type="transmembrane region" description="Helical" evidence="6">
    <location>
        <begin position="75"/>
        <end position="94"/>
    </location>
</feature>
<keyword evidence="4 6" id="KW-0472">Membrane</keyword>
<evidence type="ECO:0000256" key="3">
    <source>
        <dbReference type="ARBA" id="ARBA00022989"/>
    </source>
</evidence>
<evidence type="ECO:0000256" key="4">
    <source>
        <dbReference type="ARBA" id="ARBA00023136"/>
    </source>
</evidence>
<protein>
    <submittedName>
        <fullName evidence="8">Lipopolysaccharide assembly LapA domain-containing protein</fullName>
    </submittedName>
</protein>
<keyword evidence="3 6" id="KW-1133">Transmembrane helix</keyword>
<evidence type="ECO:0000259" key="7">
    <source>
        <dbReference type="Pfam" id="PF06305"/>
    </source>
</evidence>
<feature type="compositionally biased region" description="Pro residues" evidence="5">
    <location>
        <begin position="48"/>
        <end position="57"/>
    </location>
</feature>
<proteinExistence type="predicted"/>
<evidence type="ECO:0000256" key="2">
    <source>
        <dbReference type="ARBA" id="ARBA00022692"/>
    </source>
</evidence>
<evidence type="ECO:0000313" key="8">
    <source>
        <dbReference type="EMBL" id="MFC5993130.1"/>
    </source>
</evidence>
<organism evidence="8 9">
    <name type="scientific">Pseudonocardia hispaniensis</name>
    <dbReference type="NCBI Taxonomy" id="904933"/>
    <lineage>
        <taxon>Bacteria</taxon>
        <taxon>Bacillati</taxon>
        <taxon>Actinomycetota</taxon>
        <taxon>Actinomycetes</taxon>
        <taxon>Pseudonocardiales</taxon>
        <taxon>Pseudonocardiaceae</taxon>
        <taxon>Pseudonocardia</taxon>
    </lineage>
</organism>
<keyword evidence="9" id="KW-1185">Reference proteome</keyword>
<evidence type="ECO:0000256" key="5">
    <source>
        <dbReference type="SAM" id="MobiDB-lite"/>
    </source>
</evidence>
<keyword evidence="1" id="KW-1003">Cell membrane</keyword>
<evidence type="ECO:0000256" key="1">
    <source>
        <dbReference type="ARBA" id="ARBA00022475"/>
    </source>
</evidence>